<dbReference type="EMBL" id="CP051180">
    <property type="protein sequence ID" value="QIZ77765.1"/>
    <property type="molecule type" value="Genomic_DNA"/>
</dbReference>
<dbReference type="PROSITE" id="PS51186">
    <property type="entry name" value="GNAT"/>
    <property type="match status" value="1"/>
</dbReference>
<dbReference type="Gene3D" id="3.40.630.30">
    <property type="match status" value="1"/>
</dbReference>
<dbReference type="Proteomes" id="UP000501602">
    <property type="component" value="Chromosome"/>
</dbReference>
<organism evidence="4 5">
    <name type="scientific">Ferrimonas lipolytica</name>
    <dbReference type="NCBI Taxonomy" id="2724191"/>
    <lineage>
        <taxon>Bacteria</taxon>
        <taxon>Pseudomonadati</taxon>
        <taxon>Pseudomonadota</taxon>
        <taxon>Gammaproteobacteria</taxon>
        <taxon>Alteromonadales</taxon>
        <taxon>Ferrimonadaceae</taxon>
        <taxon>Ferrimonas</taxon>
    </lineage>
</organism>
<accession>A0A6H1UF89</accession>
<dbReference type="GO" id="GO:0016747">
    <property type="term" value="F:acyltransferase activity, transferring groups other than amino-acyl groups"/>
    <property type="evidence" value="ECO:0007669"/>
    <property type="project" value="InterPro"/>
</dbReference>
<dbReference type="AlphaFoldDB" id="A0A6H1UF89"/>
<dbReference type="PANTHER" id="PTHR43072:SF23">
    <property type="entry name" value="UPF0039 PROTEIN C11D3.02C"/>
    <property type="match status" value="1"/>
</dbReference>
<gene>
    <name evidence="4" type="ORF">HER31_13170</name>
</gene>
<keyword evidence="5" id="KW-1185">Reference proteome</keyword>
<dbReference type="SUPFAM" id="SSF55729">
    <property type="entry name" value="Acyl-CoA N-acyltransferases (Nat)"/>
    <property type="match status" value="1"/>
</dbReference>
<reference evidence="4 5" key="1">
    <citation type="submission" date="2020-04" db="EMBL/GenBank/DDBJ databases">
        <title>Ferrimonas sp. S7 isolated from sea water.</title>
        <authorList>
            <person name="Bae S.S."/>
            <person name="Baek K."/>
        </authorList>
    </citation>
    <scope>NUCLEOTIDE SEQUENCE [LARGE SCALE GENOMIC DNA]</scope>
    <source>
        <strain evidence="4 5">S7</strain>
    </source>
</reference>
<evidence type="ECO:0000259" key="3">
    <source>
        <dbReference type="PROSITE" id="PS51186"/>
    </source>
</evidence>
<protein>
    <submittedName>
        <fullName evidence="4">N-acetyltransferase</fullName>
    </submittedName>
</protein>
<sequence>MKQIIIRDYVANDAAALLAVYNDAIINSSATFEEQPLPLTLFSQRLETIQQSHPLLVATIDNEVVGYAYGGHYKPRSAYRFCAEVTIYVNPQHHGHGIAKRLYPQLFKRLKSQGIQQLLAIITEPNDASAQLHRSFGFEKVGLMHRVGFKFERWYDVAIWQKALPS</sequence>
<evidence type="ECO:0000256" key="2">
    <source>
        <dbReference type="ARBA" id="ARBA00023315"/>
    </source>
</evidence>
<dbReference type="InterPro" id="IPR000182">
    <property type="entry name" value="GNAT_dom"/>
</dbReference>
<dbReference type="InterPro" id="IPR016181">
    <property type="entry name" value="Acyl_CoA_acyltransferase"/>
</dbReference>
<name>A0A6H1UF89_9GAMM</name>
<dbReference type="CDD" id="cd04301">
    <property type="entry name" value="NAT_SF"/>
    <property type="match status" value="1"/>
</dbReference>
<proteinExistence type="predicted"/>
<evidence type="ECO:0000313" key="4">
    <source>
        <dbReference type="EMBL" id="QIZ77765.1"/>
    </source>
</evidence>
<dbReference type="PANTHER" id="PTHR43072">
    <property type="entry name" value="N-ACETYLTRANSFERASE"/>
    <property type="match status" value="1"/>
</dbReference>
<keyword evidence="2" id="KW-0012">Acyltransferase</keyword>
<feature type="domain" description="N-acetyltransferase" evidence="3">
    <location>
        <begin position="4"/>
        <end position="165"/>
    </location>
</feature>
<dbReference type="RefSeq" id="WP_168661064.1">
    <property type="nucleotide sequence ID" value="NZ_CP051180.1"/>
</dbReference>
<keyword evidence="1 4" id="KW-0808">Transferase</keyword>
<evidence type="ECO:0000256" key="1">
    <source>
        <dbReference type="ARBA" id="ARBA00022679"/>
    </source>
</evidence>
<evidence type="ECO:0000313" key="5">
    <source>
        <dbReference type="Proteomes" id="UP000501602"/>
    </source>
</evidence>
<dbReference type="Pfam" id="PF13420">
    <property type="entry name" value="Acetyltransf_4"/>
    <property type="match status" value="1"/>
</dbReference>
<dbReference type="KEGG" id="fes:HER31_13170"/>